<dbReference type="AlphaFoldDB" id="A0A0K8TYV2"/>
<organism evidence="1">
    <name type="scientific">Bactrocera latifrons</name>
    <name type="common">Malaysian fruit fly</name>
    <name type="synonym">Chaetodacus latifrons</name>
    <dbReference type="NCBI Taxonomy" id="174628"/>
    <lineage>
        <taxon>Eukaryota</taxon>
        <taxon>Metazoa</taxon>
        <taxon>Ecdysozoa</taxon>
        <taxon>Arthropoda</taxon>
        <taxon>Hexapoda</taxon>
        <taxon>Insecta</taxon>
        <taxon>Pterygota</taxon>
        <taxon>Neoptera</taxon>
        <taxon>Endopterygota</taxon>
        <taxon>Diptera</taxon>
        <taxon>Brachycera</taxon>
        <taxon>Muscomorpha</taxon>
        <taxon>Tephritoidea</taxon>
        <taxon>Tephritidae</taxon>
        <taxon>Bactrocera</taxon>
        <taxon>Bactrocera</taxon>
    </lineage>
</organism>
<evidence type="ECO:0000313" key="1">
    <source>
        <dbReference type="EMBL" id="JAI19230.1"/>
    </source>
</evidence>
<dbReference type="EMBL" id="GDHF01033084">
    <property type="protein sequence ID" value="JAI19230.1"/>
    <property type="molecule type" value="Transcribed_RNA"/>
</dbReference>
<gene>
    <name evidence="1" type="primary">CG42684_7</name>
    <name evidence="1" type="ORF">c3_g2_i2</name>
</gene>
<proteinExistence type="predicted"/>
<feature type="non-terminal residue" evidence="1">
    <location>
        <position position="190"/>
    </location>
</feature>
<sequence length="190" mass="20572">MNCVAIPPPEEKQQPTLQIMHNELVLPSPHAQPDVNNCSNSSGNTSKTQSLQRTTHLYCRSLEKERGDRRTSSRGLASCLRGERDEFVGDYRELRPRAQQIDLLPTVMISHGGAGYGGADNVAGAATSGVGNNGAMESHNTDASGRCEYKSKTLPRIHFDTSINDTSLNEDTSYEKACRRGSAPATPILG</sequence>
<accession>A0A0K8TYV2</accession>
<dbReference type="OrthoDB" id="8053778at2759"/>
<protein>
    <submittedName>
        <fullName evidence="1">Putative Ras GTPase-activating protein</fullName>
    </submittedName>
</protein>
<name>A0A0K8TYV2_BACLA</name>
<reference evidence="1" key="1">
    <citation type="submission" date="2015-06" db="EMBL/GenBank/DDBJ databases">
        <authorList>
            <person name="Hoefler B.C."/>
            <person name="Straight P.D."/>
        </authorList>
    </citation>
    <scope>NUCLEOTIDE SEQUENCE</scope>
</reference>